<evidence type="ECO:0000256" key="8">
    <source>
        <dbReference type="ARBA" id="ARBA00022840"/>
    </source>
</evidence>
<evidence type="ECO:0000313" key="14">
    <source>
        <dbReference type="EMBL" id="KAF3451699.1"/>
    </source>
</evidence>
<dbReference type="InterPro" id="IPR011009">
    <property type="entry name" value="Kinase-like_dom_sf"/>
</dbReference>
<accession>A0A8K0MMR8</accession>
<dbReference type="PANTHER" id="PTHR47985:SF37">
    <property type="entry name" value="PROTEIN KINASE SUPERFAMILY PROTEIN"/>
    <property type="match status" value="1"/>
</dbReference>
<comment type="similarity">
    <text evidence="2">Belongs to the protein kinase superfamily. Ser/Thr protein kinase family.</text>
</comment>
<dbReference type="PANTHER" id="PTHR47985">
    <property type="entry name" value="OS07G0668900 PROTEIN"/>
    <property type="match status" value="1"/>
</dbReference>
<evidence type="ECO:0000256" key="4">
    <source>
        <dbReference type="ARBA" id="ARBA00022527"/>
    </source>
</evidence>
<reference evidence="14" key="1">
    <citation type="submission" date="2020-03" db="EMBL/GenBank/DDBJ databases">
        <title>A high-quality chromosome-level genome assembly of a woody plant with both climbing and erect habits, Rhamnella rubrinervis.</title>
        <authorList>
            <person name="Lu Z."/>
            <person name="Yang Y."/>
            <person name="Zhu X."/>
            <person name="Sun Y."/>
        </authorList>
    </citation>
    <scope>NUCLEOTIDE SEQUENCE</scope>
    <source>
        <strain evidence="14">BYM</strain>
        <tissue evidence="14">Leaf</tissue>
    </source>
</reference>
<keyword evidence="7" id="KW-0418">Kinase</keyword>
<comment type="subcellular location">
    <subcellularLocation>
        <location evidence="1">Cell membrane</location>
        <topology evidence="1">Lipid-anchor</topology>
    </subcellularLocation>
</comment>
<dbReference type="Gene3D" id="1.10.510.10">
    <property type="entry name" value="Transferase(Phosphotransferase) domain 1"/>
    <property type="match status" value="1"/>
</dbReference>
<gene>
    <name evidence="14" type="ORF">FNV43_RR07795</name>
</gene>
<sequence length="396" mass="44005">MEKKMNCFNCCSAEPRSVPRGRSNKGYTNNGRKTLASIVSRISIKAGSSRHRNIATELLKIGNAKITAREFTLYELAAATDNFNPDSLLGEGGFGRVYKGYIESIEKVVAVKQLDRNGLQGSREFFVEVLMASVLQHPNLVKLVGFCAEGDQRLLVYEYMANGSLENHLLDISPDKEPLDWKTRMKIAEGAAKGLEYLHHISNPPVIYRDFKASNILLDEDFNPKLSDFGLAKLGPIGDKEHVSTRVMGTYGYCAPEYASTGKLTTKSDVYSYGVVFLELITGRRAIDYARPTQEQLLISWAEPLFKDRNKFSLMADPLLEGKFPLKSLYQALAVAAMCLQEEAETRPLMGDVVTALEYLSMTKTDYQNTNSASEYSSCGHVTSLRRGSISGDQEI</sequence>
<evidence type="ECO:0000313" key="15">
    <source>
        <dbReference type="Proteomes" id="UP000796880"/>
    </source>
</evidence>
<organism evidence="14 15">
    <name type="scientific">Rhamnella rubrinervis</name>
    <dbReference type="NCBI Taxonomy" id="2594499"/>
    <lineage>
        <taxon>Eukaryota</taxon>
        <taxon>Viridiplantae</taxon>
        <taxon>Streptophyta</taxon>
        <taxon>Embryophyta</taxon>
        <taxon>Tracheophyta</taxon>
        <taxon>Spermatophyta</taxon>
        <taxon>Magnoliopsida</taxon>
        <taxon>eudicotyledons</taxon>
        <taxon>Gunneridae</taxon>
        <taxon>Pentapetalae</taxon>
        <taxon>rosids</taxon>
        <taxon>fabids</taxon>
        <taxon>Rosales</taxon>
        <taxon>Rhamnaceae</taxon>
        <taxon>rhamnoid group</taxon>
        <taxon>Rhamneae</taxon>
        <taxon>Rhamnella</taxon>
    </lineage>
</organism>
<evidence type="ECO:0000256" key="7">
    <source>
        <dbReference type="ARBA" id="ARBA00022777"/>
    </source>
</evidence>
<keyword evidence="6 11" id="KW-0547">Nucleotide-binding</keyword>
<evidence type="ECO:0000256" key="9">
    <source>
        <dbReference type="ARBA" id="ARBA00023136"/>
    </source>
</evidence>
<dbReference type="InterPro" id="IPR008271">
    <property type="entry name" value="Ser/Thr_kinase_AS"/>
</dbReference>
<dbReference type="GO" id="GO:0090404">
    <property type="term" value="C:pollen tube tip"/>
    <property type="evidence" value="ECO:0007669"/>
    <property type="project" value="UniProtKB-ARBA"/>
</dbReference>
<evidence type="ECO:0000256" key="12">
    <source>
        <dbReference type="RuleBase" id="RU000304"/>
    </source>
</evidence>
<dbReference type="Gene3D" id="3.30.200.20">
    <property type="entry name" value="Phosphorylase Kinase, domain 1"/>
    <property type="match status" value="1"/>
</dbReference>
<dbReference type="FunFam" id="1.10.510.10:FF:000032">
    <property type="entry name" value="Serine/threonine-protein kinase PBS1"/>
    <property type="match status" value="1"/>
</dbReference>
<keyword evidence="3" id="KW-1003">Cell membrane</keyword>
<evidence type="ECO:0000256" key="3">
    <source>
        <dbReference type="ARBA" id="ARBA00022475"/>
    </source>
</evidence>
<dbReference type="InterPro" id="IPR000719">
    <property type="entry name" value="Prot_kinase_dom"/>
</dbReference>
<dbReference type="Proteomes" id="UP000796880">
    <property type="component" value="Unassembled WGS sequence"/>
</dbReference>
<feature type="binding site" evidence="11">
    <location>
        <position position="112"/>
    </location>
    <ligand>
        <name>ATP</name>
        <dbReference type="ChEBI" id="CHEBI:30616"/>
    </ligand>
</feature>
<dbReference type="SUPFAM" id="SSF56112">
    <property type="entry name" value="Protein kinase-like (PK-like)"/>
    <property type="match status" value="1"/>
</dbReference>
<evidence type="ECO:0000256" key="11">
    <source>
        <dbReference type="PROSITE-ProRule" id="PRU10141"/>
    </source>
</evidence>
<keyword evidence="8 11" id="KW-0067">ATP-binding</keyword>
<dbReference type="OrthoDB" id="4062651at2759"/>
<dbReference type="GO" id="GO:0005524">
    <property type="term" value="F:ATP binding"/>
    <property type="evidence" value="ECO:0007669"/>
    <property type="project" value="UniProtKB-UniRule"/>
</dbReference>
<dbReference type="FunFam" id="3.30.200.20:FF:000266">
    <property type="entry name" value="probable serine/threonine-protein kinase RLCKVII"/>
    <property type="match status" value="1"/>
</dbReference>
<evidence type="ECO:0000256" key="10">
    <source>
        <dbReference type="ARBA" id="ARBA00023288"/>
    </source>
</evidence>
<keyword evidence="10" id="KW-0449">Lipoprotein</keyword>
<evidence type="ECO:0000259" key="13">
    <source>
        <dbReference type="PROSITE" id="PS50011"/>
    </source>
</evidence>
<proteinExistence type="inferred from homology"/>
<dbReference type="PROSITE" id="PS00107">
    <property type="entry name" value="PROTEIN_KINASE_ATP"/>
    <property type="match status" value="1"/>
</dbReference>
<dbReference type="InterPro" id="IPR017441">
    <property type="entry name" value="Protein_kinase_ATP_BS"/>
</dbReference>
<dbReference type="Pfam" id="PF00069">
    <property type="entry name" value="Pkinase"/>
    <property type="match status" value="1"/>
</dbReference>
<dbReference type="PROSITE" id="PS50011">
    <property type="entry name" value="PROTEIN_KINASE_DOM"/>
    <property type="match status" value="1"/>
</dbReference>
<keyword evidence="15" id="KW-1185">Reference proteome</keyword>
<comment type="caution">
    <text evidence="14">The sequence shown here is derived from an EMBL/GenBank/DDBJ whole genome shotgun (WGS) entry which is preliminary data.</text>
</comment>
<evidence type="ECO:0000256" key="2">
    <source>
        <dbReference type="ARBA" id="ARBA00008684"/>
    </source>
</evidence>
<keyword evidence="5" id="KW-0808">Transferase</keyword>
<dbReference type="CDD" id="cd14066">
    <property type="entry name" value="STKc_IRAK"/>
    <property type="match status" value="1"/>
</dbReference>
<feature type="domain" description="Protein kinase" evidence="13">
    <location>
        <begin position="83"/>
        <end position="360"/>
    </location>
</feature>
<dbReference type="AlphaFoldDB" id="A0A8K0MMR8"/>
<dbReference type="GO" id="GO:0004674">
    <property type="term" value="F:protein serine/threonine kinase activity"/>
    <property type="evidence" value="ECO:0007669"/>
    <property type="project" value="UniProtKB-KW"/>
</dbReference>
<keyword evidence="4 12" id="KW-0723">Serine/threonine-protein kinase</keyword>
<name>A0A8K0MMR8_9ROSA</name>
<dbReference type="GO" id="GO:0005886">
    <property type="term" value="C:plasma membrane"/>
    <property type="evidence" value="ECO:0007669"/>
    <property type="project" value="UniProtKB-SubCell"/>
</dbReference>
<protein>
    <recommendedName>
        <fullName evidence="13">Protein kinase domain-containing protein</fullName>
    </recommendedName>
</protein>
<dbReference type="GO" id="GO:0010183">
    <property type="term" value="P:pollen tube guidance"/>
    <property type="evidence" value="ECO:0007669"/>
    <property type="project" value="UniProtKB-ARBA"/>
</dbReference>
<dbReference type="PROSITE" id="PS00108">
    <property type="entry name" value="PROTEIN_KINASE_ST"/>
    <property type="match status" value="1"/>
</dbReference>
<evidence type="ECO:0000256" key="6">
    <source>
        <dbReference type="ARBA" id="ARBA00022741"/>
    </source>
</evidence>
<dbReference type="EMBL" id="VOIH02000003">
    <property type="protein sequence ID" value="KAF3451699.1"/>
    <property type="molecule type" value="Genomic_DNA"/>
</dbReference>
<evidence type="ECO:0000256" key="5">
    <source>
        <dbReference type="ARBA" id="ARBA00022679"/>
    </source>
</evidence>
<keyword evidence="9" id="KW-0472">Membrane</keyword>
<evidence type="ECO:0000256" key="1">
    <source>
        <dbReference type="ARBA" id="ARBA00004193"/>
    </source>
</evidence>